<reference evidence="1 2" key="1">
    <citation type="submission" date="2019-09" db="EMBL/GenBank/DDBJ databases">
        <authorList>
            <person name="Depoorter E."/>
        </authorList>
    </citation>
    <scope>NUCLEOTIDE SEQUENCE [LARGE SCALE GENOMIC DNA]</scope>
    <source>
        <strain evidence="1">LMG 6863</strain>
    </source>
</reference>
<dbReference type="Proteomes" id="UP000494170">
    <property type="component" value="Unassembled WGS sequence"/>
</dbReference>
<dbReference type="AlphaFoldDB" id="A0A6P2HHR6"/>
<evidence type="ECO:0000313" key="2">
    <source>
        <dbReference type="Proteomes" id="UP000494170"/>
    </source>
</evidence>
<proteinExistence type="predicted"/>
<organism evidence="1 2">
    <name type="scientific">Burkholderia lata (strain ATCC 17760 / DSM 23089 / LMG 22485 / NCIMB 9086 / R18194 / 383)</name>
    <dbReference type="NCBI Taxonomy" id="482957"/>
    <lineage>
        <taxon>Bacteria</taxon>
        <taxon>Pseudomonadati</taxon>
        <taxon>Pseudomonadota</taxon>
        <taxon>Betaproteobacteria</taxon>
        <taxon>Burkholderiales</taxon>
        <taxon>Burkholderiaceae</taxon>
        <taxon>Burkholderia</taxon>
        <taxon>Burkholderia cepacia complex</taxon>
    </lineage>
</organism>
<name>A0A6P2HHR6_BURL3</name>
<evidence type="ECO:0000313" key="1">
    <source>
        <dbReference type="EMBL" id="VWB15139.1"/>
    </source>
</evidence>
<accession>A0A6P2HHR6</accession>
<protein>
    <submittedName>
        <fullName evidence="1">Uncharacterized protein</fullName>
    </submittedName>
</protein>
<gene>
    <name evidence="1" type="ORF">BLA6863_00548</name>
</gene>
<sequence length="71" mass="7909">MPRTDFRFRIQAWGGVDTGSTAGSRNAKDCRCGIAAIRVRAQRPLSPGTDLRRICYGGIVMVSRRHCKMLN</sequence>
<dbReference type="EMBL" id="CABVPY010000002">
    <property type="protein sequence ID" value="VWB15139.1"/>
    <property type="molecule type" value="Genomic_DNA"/>
</dbReference>